<dbReference type="InterPro" id="IPR016177">
    <property type="entry name" value="DNA-bd_dom_sf"/>
</dbReference>
<dbReference type="GO" id="GO:0005634">
    <property type="term" value="C:nucleus"/>
    <property type="evidence" value="ECO:0007669"/>
    <property type="project" value="UniProtKB-SubCell"/>
</dbReference>
<dbReference type="GO" id="GO:0000976">
    <property type="term" value="F:transcription cis-regulatory region binding"/>
    <property type="evidence" value="ECO:0007669"/>
    <property type="project" value="UniProtKB-ARBA"/>
</dbReference>
<dbReference type="GO" id="GO:0009873">
    <property type="term" value="P:ethylene-activated signaling pathway"/>
    <property type="evidence" value="ECO:0007669"/>
    <property type="project" value="UniProtKB-KW"/>
</dbReference>
<dbReference type="InterPro" id="IPR044808">
    <property type="entry name" value="ERF_plant"/>
</dbReference>
<keyword evidence="5" id="KW-0010">Activator</keyword>
<sequence length="276" mass="30110">MALLREHLDLIRAHLLDDRHDHDDAVSSEDYSASSPSPSPPAGRKPLPALSVALPPRSAVALQQQQQQQLWTAPPPPQIIHQQEQSCYCPEAEEDDFRRYRGVRQRPWGKYAAEIRDPARKGARVWLGTYDTAVEAARAYDRAAFRLRGSKAILNFPNEVAFGTAARWGLPPPPAAAPCYPTAAAGSKRARSPERALQEQGAGCMVIREVKRERVQEPAASCGWDGGVAVAPTAASGGADFFWEEEELLKGTICSLPPLSPLSPYPQLAFPQVSVS</sequence>
<evidence type="ECO:0000256" key="3">
    <source>
        <dbReference type="ARBA" id="ARBA00023015"/>
    </source>
</evidence>
<evidence type="ECO:0000259" key="9">
    <source>
        <dbReference type="PROSITE" id="PS51032"/>
    </source>
</evidence>
<organism evidence="10 11">
    <name type="scientific">Panicum miliaceum</name>
    <name type="common">Proso millet</name>
    <name type="synonym">Broomcorn millet</name>
    <dbReference type="NCBI Taxonomy" id="4540"/>
    <lineage>
        <taxon>Eukaryota</taxon>
        <taxon>Viridiplantae</taxon>
        <taxon>Streptophyta</taxon>
        <taxon>Embryophyta</taxon>
        <taxon>Tracheophyta</taxon>
        <taxon>Spermatophyta</taxon>
        <taxon>Magnoliopsida</taxon>
        <taxon>Liliopsida</taxon>
        <taxon>Poales</taxon>
        <taxon>Poaceae</taxon>
        <taxon>PACMAD clade</taxon>
        <taxon>Panicoideae</taxon>
        <taxon>Panicodae</taxon>
        <taxon>Paniceae</taxon>
        <taxon>Panicinae</taxon>
        <taxon>Panicum</taxon>
        <taxon>Panicum sect. Panicum</taxon>
    </lineage>
</organism>
<dbReference type="PRINTS" id="PR00367">
    <property type="entry name" value="ETHRSPELEMNT"/>
</dbReference>
<feature type="domain" description="AP2/ERF" evidence="9">
    <location>
        <begin position="99"/>
        <end position="157"/>
    </location>
</feature>
<feature type="region of interest" description="Disordered" evidence="8">
    <location>
        <begin position="21"/>
        <end position="50"/>
    </location>
</feature>
<evidence type="ECO:0000313" key="10">
    <source>
        <dbReference type="EMBL" id="RLN16586.1"/>
    </source>
</evidence>
<dbReference type="STRING" id="4540.A0A3L6S9K6"/>
<reference evidence="11" key="1">
    <citation type="journal article" date="2019" name="Nat. Commun.">
        <title>The genome of broomcorn millet.</title>
        <authorList>
            <person name="Zou C."/>
            <person name="Miki D."/>
            <person name="Li D."/>
            <person name="Tang Q."/>
            <person name="Xiao L."/>
            <person name="Rajput S."/>
            <person name="Deng P."/>
            <person name="Jia W."/>
            <person name="Huang R."/>
            <person name="Zhang M."/>
            <person name="Sun Y."/>
            <person name="Hu J."/>
            <person name="Fu X."/>
            <person name="Schnable P.S."/>
            <person name="Li F."/>
            <person name="Zhang H."/>
            <person name="Feng B."/>
            <person name="Zhu X."/>
            <person name="Liu R."/>
            <person name="Schnable J.C."/>
            <person name="Zhu J.-K."/>
            <person name="Zhang H."/>
        </authorList>
    </citation>
    <scope>NUCLEOTIDE SEQUENCE [LARGE SCALE GENOMIC DNA]</scope>
</reference>
<protein>
    <recommendedName>
        <fullName evidence="9">AP2/ERF domain-containing protein</fullName>
    </recommendedName>
</protein>
<dbReference type="CDD" id="cd00018">
    <property type="entry name" value="AP2"/>
    <property type="match status" value="1"/>
</dbReference>
<comment type="caution">
    <text evidence="10">The sequence shown here is derived from an EMBL/GenBank/DDBJ whole genome shotgun (WGS) entry which is preliminary data.</text>
</comment>
<proteinExistence type="predicted"/>
<dbReference type="OrthoDB" id="691719at2759"/>
<evidence type="ECO:0000256" key="8">
    <source>
        <dbReference type="SAM" id="MobiDB-lite"/>
    </source>
</evidence>
<dbReference type="EMBL" id="PQIB02000005">
    <property type="protein sequence ID" value="RLN16586.1"/>
    <property type="molecule type" value="Genomic_DNA"/>
</dbReference>
<dbReference type="PANTHER" id="PTHR31190:SF499">
    <property type="entry name" value="ETHYLENE-RESPONSIVE TRANSCRIPTION FACTOR ERF105"/>
    <property type="match status" value="1"/>
</dbReference>
<comment type="subcellular location">
    <subcellularLocation>
        <location evidence="1">Nucleus</location>
    </subcellularLocation>
</comment>
<keyword evidence="7" id="KW-0539">Nucleus</keyword>
<dbReference type="GO" id="GO:0003700">
    <property type="term" value="F:DNA-binding transcription factor activity"/>
    <property type="evidence" value="ECO:0007669"/>
    <property type="project" value="InterPro"/>
</dbReference>
<dbReference type="InterPro" id="IPR036955">
    <property type="entry name" value="AP2/ERF_dom_sf"/>
</dbReference>
<keyword evidence="2" id="KW-0936">Ethylene signaling pathway</keyword>
<dbReference type="AlphaFoldDB" id="A0A3L6S9K6"/>
<dbReference type="SUPFAM" id="SSF54171">
    <property type="entry name" value="DNA-binding domain"/>
    <property type="match status" value="1"/>
</dbReference>
<name>A0A3L6S9K6_PANMI</name>
<dbReference type="PROSITE" id="PS51032">
    <property type="entry name" value="AP2_ERF"/>
    <property type="match status" value="1"/>
</dbReference>
<keyword evidence="11" id="KW-1185">Reference proteome</keyword>
<keyword evidence="4" id="KW-0238">DNA-binding</keyword>
<dbReference type="Gene3D" id="3.30.730.10">
    <property type="entry name" value="AP2/ERF domain"/>
    <property type="match status" value="1"/>
</dbReference>
<dbReference type="InterPro" id="IPR001471">
    <property type="entry name" value="AP2/ERF_dom"/>
</dbReference>
<dbReference type="Pfam" id="PF00847">
    <property type="entry name" value="AP2"/>
    <property type="match status" value="1"/>
</dbReference>
<dbReference type="SMART" id="SM00380">
    <property type="entry name" value="AP2"/>
    <property type="match status" value="1"/>
</dbReference>
<evidence type="ECO:0000256" key="4">
    <source>
        <dbReference type="ARBA" id="ARBA00023125"/>
    </source>
</evidence>
<evidence type="ECO:0000256" key="7">
    <source>
        <dbReference type="ARBA" id="ARBA00023242"/>
    </source>
</evidence>
<dbReference type="GO" id="GO:0006950">
    <property type="term" value="P:response to stress"/>
    <property type="evidence" value="ECO:0007669"/>
    <property type="project" value="UniProtKB-ARBA"/>
</dbReference>
<dbReference type="FunFam" id="3.30.730.10:FF:000001">
    <property type="entry name" value="Ethylene-responsive transcription factor 2"/>
    <property type="match status" value="1"/>
</dbReference>
<evidence type="ECO:0000256" key="5">
    <source>
        <dbReference type="ARBA" id="ARBA00023159"/>
    </source>
</evidence>
<evidence type="ECO:0000256" key="1">
    <source>
        <dbReference type="ARBA" id="ARBA00004123"/>
    </source>
</evidence>
<keyword evidence="3" id="KW-0805">Transcription regulation</keyword>
<dbReference type="Proteomes" id="UP000275267">
    <property type="component" value="Unassembled WGS sequence"/>
</dbReference>
<evidence type="ECO:0000256" key="2">
    <source>
        <dbReference type="ARBA" id="ARBA00022745"/>
    </source>
</evidence>
<keyword evidence="6" id="KW-0804">Transcription</keyword>
<gene>
    <name evidence="10" type="ORF">C2845_PM02G19910</name>
</gene>
<dbReference type="PANTHER" id="PTHR31190">
    <property type="entry name" value="DNA-BINDING DOMAIN"/>
    <property type="match status" value="1"/>
</dbReference>
<accession>A0A3L6S9K6</accession>
<evidence type="ECO:0000313" key="11">
    <source>
        <dbReference type="Proteomes" id="UP000275267"/>
    </source>
</evidence>
<evidence type="ECO:0000256" key="6">
    <source>
        <dbReference type="ARBA" id="ARBA00023163"/>
    </source>
</evidence>